<keyword evidence="3 8" id="KW-0812">Transmembrane</keyword>
<evidence type="ECO:0000256" key="8">
    <source>
        <dbReference type="SAM" id="Phobius"/>
    </source>
</evidence>
<dbReference type="GO" id="GO:0016117">
    <property type="term" value="P:carotenoid biosynthetic process"/>
    <property type="evidence" value="ECO:0007669"/>
    <property type="project" value="UniProtKB-KW"/>
</dbReference>
<dbReference type="NCBIfam" id="TIGR03462">
    <property type="entry name" value="CarR_dom_SF"/>
    <property type="match status" value="2"/>
</dbReference>
<keyword evidence="5 8" id="KW-1133">Transmembrane helix</keyword>
<dbReference type="EMBL" id="MWPH01000002">
    <property type="protein sequence ID" value="OVE85207.1"/>
    <property type="molecule type" value="Genomic_DNA"/>
</dbReference>
<dbReference type="GO" id="GO:0016872">
    <property type="term" value="F:intramolecular lyase activity"/>
    <property type="evidence" value="ECO:0007669"/>
    <property type="project" value="InterPro"/>
</dbReference>
<evidence type="ECO:0000256" key="1">
    <source>
        <dbReference type="ARBA" id="ARBA00004141"/>
    </source>
</evidence>
<feature type="transmembrane region" description="Helical" evidence="8">
    <location>
        <begin position="39"/>
        <end position="57"/>
    </location>
</feature>
<comment type="subcellular location">
    <subcellularLocation>
        <location evidence="1">Membrane</location>
        <topology evidence="1">Multi-pass membrane protein</topology>
    </subcellularLocation>
</comment>
<keyword evidence="4" id="KW-0125">Carotenoid biosynthesis</keyword>
<comment type="caution">
    <text evidence="10">The sequence shown here is derived from an EMBL/GenBank/DDBJ whole genome shotgun (WGS) entry which is preliminary data.</text>
</comment>
<accession>A0A202EAE5</accession>
<organism evidence="10 11">
    <name type="scientific">Natronolimnobius baerhuensis</name>
    <dbReference type="NCBI Taxonomy" id="253108"/>
    <lineage>
        <taxon>Archaea</taxon>
        <taxon>Methanobacteriati</taxon>
        <taxon>Methanobacteriota</taxon>
        <taxon>Stenosarchaea group</taxon>
        <taxon>Halobacteria</taxon>
        <taxon>Halobacteriales</taxon>
        <taxon>Natrialbaceae</taxon>
        <taxon>Natronolimnobius</taxon>
    </lineage>
</organism>
<evidence type="ECO:0000256" key="3">
    <source>
        <dbReference type="ARBA" id="ARBA00022692"/>
    </source>
</evidence>
<dbReference type="OrthoDB" id="241129at2157"/>
<gene>
    <name evidence="10" type="ORF">B2G88_09655</name>
</gene>
<evidence type="ECO:0000313" key="11">
    <source>
        <dbReference type="Proteomes" id="UP000196084"/>
    </source>
</evidence>
<evidence type="ECO:0000256" key="4">
    <source>
        <dbReference type="ARBA" id="ARBA00022746"/>
    </source>
</evidence>
<keyword evidence="11" id="KW-1185">Reference proteome</keyword>
<evidence type="ECO:0000259" key="9">
    <source>
        <dbReference type="Pfam" id="PF18916"/>
    </source>
</evidence>
<name>A0A202EAE5_9EURY</name>
<dbReference type="AlphaFoldDB" id="A0A202EAE5"/>
<dbReference type="GO" id="GO:0016020">
    <property type="term" value="C:membrane"/>
    <property type="evidence" value="ECO:0007669"/>
    <property type="project" value="UniProtKB-SubCell"/>
</dbReference>
<feature type="transmembrane region" description="Helical" evidence="8">
    <location>
        <begin position="85"/>
        <end position="106"/>
    </location>
</feature>
<dbReference type="Pfam" id="PF18916">
    <property type="entry name" value="Lycopene_cyc"/>
    <property type="match status" value="2"/>
</dbReference>
<keyword evidence="6 8" id="KW-0472">Membrane</keyword>
<dbReference type="GO" id="GO:0045436">
    <property type="term" value="F:lycopene beta cyclase activity"/>
    <property type="evidence" value="ECO:0007669"/>
    <property type="project" value="UniProtKB-ARBA"/>
</dbReference>
<feature type="transmembrane region" description="Helical" evidence="8">
    <location>
        <begin position="118"/>
        <end position="135"/>
    </location>
</feature>
<evidence type="ECO:0000313" key="10">
    <source>
        <dbReference type="EMBL" id="OVE85207.1"/>
    </source>
</evidence>
<reference evidence="10 11" key="1">
    <citation type="submission" date="2017-02" db="EMBL/GenBank/DDBJ databases">
        <title>Natronthermophilus aegyptiacus gen. nov.,sp. nov., an aerobic, extremely halophilic alkalithermophilic archaeon isolated from the athalassohaline Wadi An Natrun, Egypt.</title>
        <authorList>
            <person name="Zhao B."/>
        </authorList>
    </citation>
    <scope>NUCLEOTIDE SEQUENCE [LARGE SCALE GENOMIC DNA]</scope>
    <source>
        <strain evidence="10 11">CGMCC 1.3597</strain>
    </source>
</reference>
<dbReference type="InterPro" id="IPR017825">
    <property type="entry name" value="Lycopene_cyclase_dom"/>
</dbReference>
<feature type="transmembrane region" description="Helical" evidence="8">
    <location>
        <begin position="141"/>
        <end position="165"/>
    </location>
</feature>
<keyword evidence="7" id="KW-0413">Isomerase</keyword>
<dbReference type="Proteomes" id="UP000196084">
    <property type="component" value="Unassembled WGS sequence"/>
</dbReference>
<evidence type="ECO:0000256" key="7">
    <source>
        <dbReference type="ARBA" id="ARBA00023235"/>
    </source>
</evidence>
<proteinExistence type="predicted"/>
<feature type="transmembrane region" description="Helical" evidence="8">
    <location>
        <begin position="6"/>
        <end position="27"/>
    </location>
</feature>
<feature type="domain" description="Lycopene cyclase" evidence="9">
    <location>
        <begin position="141"/>
        <end position="226"/>
    </location>
</feature>
<feature type="domain" description="Lycopene cyclase" evidence="9">
    <location>
        <begin position="24"/>
        <end position="92"/>
    </location>
</feature>
<feature type="transmembrane region" description="Helical" evidence="8">
    <location>
        <begin position="172"/>
        <end position="196"/>
    </location>
</feature>
<sequence>MTPLLTYLQFHLVFTIPPILVLGWLAIRRNRARWDRGAASGLVILVFLAVAYTTPWTNAMVPEGVWWYGEGAVLATIWHTPLEEYLFFILQTTLTACWLFQFLEVSDMSLRLPASHRIAGVLAGLGICAAGWVLLGTTATFYLGSILFWAGPILAIQWGFGLTYLLRERRQVLLAVGIPTLYLWVADWIAISLGIWMISDAHTIGIGLAGLPLEEALFFLVANVFVVQGLVLYVWVLDRRGELAAVPTVRRLLNRFIAHSTDG</sequence>
<evidence type="ECO:0000256" key="6">
    <source>
        <dbReference type="ARBA" id="ARBA00023136"/>
    </source>
</evidence>
<feature type="transmembrane region" description="Helical" evidence="8">
    <location>
        <begin position="216"/>
        <end position="236"/>
    </location>
</feature>
<dbReference type="RefSeq" id="WP_087714950.1">
    <property type="nucleotide sequence ID" value="NZ_MWPH01000002.1"/>
</dbReference>
<evidence type="ECO:0000256" key="5">
    <source>
        <dbReference type="ARBA" id="ARBA00022989"/>
    </source>
</evidence>
<comment type="pathway">
    <text evidence="2">Carotenoid biosynthesis.</text>
</comment>
<protein>
    <submittedName>
        <fullName evidence="10">Lycopene cyclase</fullName>
    </submittedName>
</protein>
<evidence type="ECO:0000256" key="2">
    <source>
        <dbReference type="ARBA" id="ARBA00004829"/>
    </source>
</evidence>